<dbReference type="Pfam" id="PF13639">
    <property type="entry name" value="zf-RING_2"/>
    <property type="match status" value="1"/>
</dbReference>
<evidence type="ECO:0000256" key="7">
    <source>
        <dbReference type="ARBA" id="ARBA00022840"/>
    </source>
</evidence>
<dbReference type="AlphaFoldDB" id="A0A448Z3P8"/>
<dbReference type="SMART" id="SM00184">
    <property type="entry name" value="RING"/>
    <property type="match status" value="1"/>
</dbReference>
<evidence type="ECO:0000256" key="3">
    <source>
        <dbReference type="ARBA" id="ARBA00022771"/>
    </source>
</evidence>
<evidence type="ECO:0000256" key="4">
    <source>
        <dbReference type="ARBA" id="ARBA00022801"/>
    </source>
</evidence>
<dbReference type="InterPro" id="IPR001650">
    <property type="entry name" value="Helicase_C-like"/>
</dbReference>
<gene>
    <name evidence="12" type="ORF">PSNMU_V1.4_AUG-EV-PASAV3_0033860</name>
</gene>
<evidence type="ECO:0000256" key="6">
    <source>
        <dbReference type="ARBA" id="ARBA00022833"/>
    </source>
</evidence>
<dbReference type="GO" id="GO:0006281">
    <property type="term" value="P:DNA repair"/>
    <property type="evidence" value="ECO:0007669"/>
    <property type="project" value="TreeGrafter"/>
</dbReference>
<dbReference type="PROSITE" id="PS00518">
    <property type="entry name" value="ZF_RING_1"/>
    <property type="match status" value="1"/>
</dbReference>
<reference evidence="12 13" key="1">
    <citation type="submission" date="2019-01" db="EMBL/GenBank/DDBJ databases">
        <authorList>
            <person name="Ferrante I. M."/>
        </authorList>
    </citation>
    <scope>NUCLEOTIDE SEQUENCE [LARGE SCALE GENOMIC DNA]</scope>
    <source>
        <strain evidence="12 13">B856</strain>
    </source>
</reference>
<dbReference type="Proteomes" id="UP000291116">
    <property type="component" value="Unassembled WGS sequence"/>
</dbReference>
<keyword evidence="7" id="KW-0067">ATP-binding</keyword>
<dbReference type="PROSITE" id="PS51194">
    <property type="entry name" value="HELICASE_CTER"/>
    <property type="match status" value="1"/>
</dbReference>
<dbReference type="CDD" id="cd18793">
    <property type="entry name" value="SF2_C_SNF"/>
    <property type="match status" value="1"/>
</dbReference>
<keyword evidence="6" id="KW-0862">Zinc</keyword>
<dbReference type="Pfam" id="PF00176">
    <property type="entry name" value="SNF2-rel_dom"/>
    <property type="match status" value="1"/>
</dbReference>
<dbReference type="InterPro" id="IPR050628">
    <property type="entry name" value="SNF2_RAD54_helicase_TF"/>
</dbReference>
<dbReference type="CDD" id="cd18008">
    <property type="entry name" value="DEXDc_SHPRH-like"/>
    <property type="match status" value="1"/>
</dbReference>
<protein>
    <recommendedName>
        <fullName evidence="14">Anaphase-promoting complex subunit 11</fullName>
    </recommendedName>
</protein>
<dbReference type="Gene3D" id="3.40.50.300">
    <property type="entry name" value="P-loop containing nucleotide triphosphate hydrolases"/>
    <property type="match status" value="1"/>
</dbReference>
<dbReference type="SMART" id="SM00487">
    <property type="entry name" value="DEXDc"/>
    <property type="match status" value="1"/>
</dbReference>
<dbReference type="Pfam" id="PF00271">
    <property type="entry name" value="Helicase_C"/>
    <property type="match status" value="1"/>
</dbReference>
<dbReference type="OrthoDB" id="448448at2759"/>
<accession>A0A448Z3P8</accession>
<proteinExistence type="predicted"/>
<dbReference type="GO" id="GO:0008094">
    <property type="term" value="F:ATP-dependent activity, acting on DNA"/>
    <property type="evidence" value="ECO:0007669"/>
    <property type="project" value="TreeGrafter"/>
</dbReference>
<evidence type="ECO:0000259" key="9">
    <source>
        <dbReference type="PROSITE" id="PS50089"/>
    </source>
</evidence>
<dbReference type="Gene3D" id="3.40.50.10810">
    <property type="entry name" value="Tandem AAA-ATPase domain"/>
    <property type="match status" value="1"/>
</dbReference>
<keyword evidence="5" id="KW-0347">Helicase</keyword>
<dbReference type="Gene3D" id="3.30.40.10">
    <property type="entry name" value="Zinc/RING finger domain, C3HC4 (zinc finger)"/>
    <property type="match status" value="1"/>
</dbReference>
<dbReference type="GO" id="GO:0005524">
    <property type="term" value="F:ATP binding"/>
    <property type="evidence" value="ECO:0007669"/>
    <property type="project" value="UniProtKB-KW"/>
</dbReference>
<dbReference type="GO" id="GO:0004386">
    <property type="term" value="F:helicase activity"/>
    <property type="evidence" value="ECO:0007669"/>
    <property type="project" value="UniProtKB-KW"/>
</dbReference>
<dbReference type="InterPro" id="IPR000330">
    <property type="entry name" value="SNF2_N"/>
</dbReference>
<dbReference type="InterPro" id="IPR027417">
    <property type="entry name" value="P-loop_NTPase"/>
</dbReference>
<dbReference type="InterPro" id="IPR014001">
    <property type="entry name" value="Helicase_ATP-bd"/>
</dbReference>
<dbReference type="GO" id="GO:0016787">
    <property type="term" value="F:hydrolase activity"/>
    <property type="evidence" value="ECO:0007669"/>
    <property type="project" value="UniProtKB-KW"/>
</dbReference>
<keyword evidence="3 8" id="KW-0863">Zinc-finger</keyword>
<dbReference type="SUPFAM" id="SSF57850">
    <property type="entry name" value="RING/U-box"/>
    <property type="match status" value="1"/>
</dbReference>
<feature type="domain" description="Helicase C-terminal" evidence="11">
    <location>
        <begin position="520"/>
        <end position="686"/>
    </location>
</feature>
<keyword evidence="13" id="KW-1185">Reference proteome</keyword>
<evidence type="ECO:0000259" key="10">
    <source>
        <dbReference type="PROSITE" id="PS51192"/>
    </source>
</evidence>
<dbReference type="InterPro" id="IPR038718">
    <property type="entry name" value="SNF2-like_sf"/>
</dbReference>
<name>A0A448Z3P8_9STRA</name>
<dbReference type="PROSITE" id="PS50089">
    <property type="entry name" value="ZF_RING_2"/>
    <property type="match status" value="1"/>
</dbReference>
<evidence type="ECO:0000256" key="8">
    <source>
        <dbReference type="PROSITE-ProRule" id="PRU00175"/>
    </source>
</evidence>
<evidence type="ECO:0000256" key="5">
    <source>
        <dbReference type="ARBA" id="ARBA00022806"/>
    </source>
</evidence>
<organism evidence="12 13">
    <name type="scientific">Pseudo-nitzschia multistriata</name>
    <dbReference type="NCBI Taxonomy" id="183589"/>
    <lineage>
        <taxon>Eukaryota</taxon>
        <taxon>Sar</taxon>
        <taxon>Stramenopiles</taxon>
        <taxon>Ochrophyta</taxon>
        <taxon>Bacillariophyta</taxon>
        <taxon>Bacillariophyceae</taxon>
        <taxon>Bacillariophycidae</taxon>
        <taxon>Bacillariales</taxon>
        <taxon>Bacillariaceae</taxon>
        <taxon>Pseudo-nitzschia</taxon>
    </lineage>
</organism>
<evidence type="ECO:0008006" key="14">
    <source>
        <dbReference type="Google" id="ProtNLM"/>
    </source>
</evidence>
<dbReference type="InterPro" id="IPR017907">
    <property type="entry name" value="Znf_RING_CS"/>
</dbReference>
<dbReference type="PANTHER" id="PTHR45626:SF17">
    <property type="entry name" value="HELICASE-LIKE TRANSCRIPTION FACTOR"/>
    <property type="match status" value="1"/>
</dbReference>
<evidence type="ECO:0000256" key="2">
    <source>
        <dbReference type="ARBA" id="ARBA00022741"/>
    </source>
</evidence>
<dbReference type="InterPro" id="IPR049730">
    <property type="entry name" value="SNF2/RAD54-like_C"/>
</dbReference>
<feature type="domain" description="Helicase ATP-binding" evidence="10">
    <location>
        <begin position="83"/>
        <end position="267"/>
    </location>
</feature>
<dbReference type="GO" id="GO:0008270">
    <property type="term" value="F:zinc ion binding"/>
    <property type="evidence" value="ECO:0007669"/>
    <property type="project" value="UniProtKB-KW"/>
</dbReference>
<evidence type="ECO:0000313" key="13">
    <source>
        <dbReference type="Proteomes" id="UP000291116"/>
    </source>
</evidence>
<dbReference type="InterPro" id="IPR001841">
    <property type="entry name" value="Znf_RING"/>
</dbReference>
<evidence type="ECO:0000256" key="1">
    <source>
        <dbReference type="ARBA" id="ARBA00022723"/>
    </source>
</evidence>
<evidence type="ECO:0000259" key="11">
    <source>
        <dbReference type="PROSITE" id="PS51194"/>
    </source>
</evidence>
<dbReference type="InterPro" id="IPR013083">
    <property type="entry name" value="Znf_RING/FYVE/PHD"/>
</dbReference>
<keyword evidence="2" id="KW-0547">Nucleotide-binding</keyword>
<dbReference type="PANTHER" id="PTHR45626">
    <property type="entry name" value="TRANSCRIPTION TERMINATION FACTOR 2-RELATED"/>
    <property type="match status" value="1"/>
</dbReference>
<dbReference type="EMBL" id="CAACVS010000097">
    <property type="protein sequence ID" value="VEU36620.1"/>
    <property type="molecule type" value="Genomic_DNA"/>
</dbReference>
<dbReference type="SUPFAM" id="SSF52540">
    <property type="entry name" value="P-loop containing nucleoside triphosphate hydrolases"/>
    <property type="match status" value="2"/>
</dbReference>
<dbReference type="GO" id="GO:0005634">
    <property type="term" value="C:nucleus"/>
    <property type="evidence" value="ECO:0007669"/>
    <property type="project" value="TreeGrafter"/>
</dbReference>
<dbReference type="SMART" id="SM00490">
    <property type="entry name" value="HELICc"/>
    <property type="match status" value="1"/>
</dbReference>
<evidence type="ECO:0000313" key="12">
    <source>
        <dbReference type="EMBL" id="VEU36620.1"/>
    </source>
</evidence>
<sequence length="692" mass="78343">MDELLDRLRPLALDIKKAFKRQKDFRTEANITKKSKAAAIVESKTMDWTTQAKELDAFFDKQSEQQLKDLPEVPVPSQLKTELLDYQKNWTAMAAPPQSTGIPGTSKVANLHQPHCTLIVCPVSVMSNWQRQIDQHVDEGVLNVGVYQGPSRATLLQKVKEGEINVLLVSYNTLAADYTKIFGKAKDDDGSKIPARPKKKQRPIDSIFKIPFHRICLDEAHIIRNPRSCFFRACNEVSAQRKWAVTGTPFVNKADDIYSLMVFLGYEPLNDMKIYRRAISFPIQNNDEEAGLACLRVAMADVSLRRSKDTAGIQLVDKTVQLTKVSFEEGDPHKAIYDALFGSVRVAFEAVLQNGEKEVLKNYSNIFEKLLRLRQACCSGKLVPLERRQRALTVWNELKQRSNNDQTPKLTAEEGLELLEKLKDAFDTDKNNNNELPECAVCLMEMEEAQCIILKKCSHVYCEDCINRVYTTNLGRSKCPLCRKPFSKSDMIRKSAATAATQIDKREVAIHDDNMRRSPKISALLKIIQAGMHPDEKGVIFSQFTSFLDLISQALQEEGHTFVRMDGSMNTTKRMAAVRAFSSDEKDGPRFILCSLHAAGTGINLTRGSKAFMMDCWWNASVENQAMDRIHRIGQTRPVTIYRLVMKDSLEERIVELQTVKSLQAKGSMQKLGAEEKKKTRLRDLKGLLMIE</sequence>
<keyword evidence="1" id="KW-0479">Metal-binding</keyword>
<keyword evidence="4" id="KW-0378">Hydrolase</keyword>
<feature type="domain" description="RING-type" evidence="9">
    <location>
        <begin position="439"/>
        <end position="483"/>
    </location>
</feature>
<dbReference type="PROSITE" id="PS51192">
    <property type="entry name" value="HELICASE_ATP_BIND_1"/>
    <property type="match status" value="1"/>
</dbReference>